<dbReference type="InterPro" id="IPR008928">
    <property type="entry name" value="6-hairpin_glycosidase_sf"/>
</dbReference>
<feature type="signal peptide" evidence="1">
    <location>
        <begin position="1"/>
        <end position="19"/>
    </location>
</feature>
<gene>
    <name evidence="2" type="ORF">PILCRDRAFT_90434</name>
</gene>
<dbReference type="PANTHER" id="PTHR47791:SF3">
    <property type="entry name" value="MEIOTICALLY UP-REGULATED GENE 191 PROTEIN"/>
    <property type="match status" value="1"/>
</dbReference>
<evidence type="ECO:0000313" key="3">
    <source>
        <dbReference type="Proteomes" id="UP000054166"/>
    </source>
</evidence>
<dbReference type="InterPro" id="IPR005198">
    <property type="entry name" value="Glyco_hydro_76"/>
</dbReference>
<keyword evidence="3" id="KW-1185">Reference proteome</keyword>
<reference evidence="3" key="2">
    <citation type="submission" date="2015-01" db="EMBL/GenBank/DDBJ databases">
        <title>Evolutionary Origins and Diversification of the Mycorrhizal Mutualists.</title>
        <authorList>
            <consortium name="DOE Joint Genome Institute"/>
            <consortium name="Mycorrhizal Genomics Consortium"/>
            <person name="Kohler A."/>
            <person name="Kuo A."/>
            <person name="Nagy L.G."/>
            <person name="Floudas D."/>
            <person name="Copeland A."/>
            <person name="Barry K.W."/>
            <person name="Cichocki N."/>
            <person name="Veneault-Fourrey C."/>
            <person name="LaButti K."/>
            <person name="Lindquist E.A."/>
            <person name="Lipzen A."/>
            <person name="Lundell T."/>
            <person name="Morin E."/>
            <person name="Murat C."/>
            <person name="Riley R."/>
            <person name="Ohm R."/>
            <person name="Sun H."/>
            <person name="Tunlid A."/>
            <person name="Henrissat B."/>
            <person name="Grigoriev I.V."/>
            <person name="Hibbett D.S."/>
            <person name="Martin F."/>
        </authorList>
    </citation>
    <scope>NUCLEOTIDE SEQUENCE [LARGE SCALE GENOMIC DNA]</scope>
    <source>
        <strain evidence="3">F 1598</strain>
    </source>
</reference>
<protein>
    <submittedName>
        <fullName evidence="2">Glycoside hydrolase family 76 protein</fullName>
    </submittedName>
</protein>
<dbReference type="Pfam" id="PF03663">
    <property type="entry name" value="Glyco_hydro_76"/>
    <property type="match status" value="1"/>
</dbReference>
<feature type="chain" id="PRO_5002164207" evidence="1">
    <location>
        <begin position="20"/>
        <end position="381"/>
    </location>
</feature>
<dbReference type="FunCoup" id="A0A0C3F294">
    <property type="interactions" value="34"/>
</dbReference>
<dbReference type="GO" id="GO:0005975">
    <property type="term" value="P:carbohydrate metabolic process"/>
    <property type="evidence" value="ECO:0007669"/>
    <property type="project" value="InterPro"/>
</dbReference>
<evidence type="ECO:0000313" key="2">
    <source>
        <dbReference type="EMBL" id="KIM78915.1"/>
    </source>
</evidence>
<sequence>MFLLHIFTILATLLGCSFGLSEIIVNAKPLDHCTRALSDAQTIANRLQSHYFNATSGQFNDGELWTDANTLEDLHNLMLATENNLFGTVADNSYLGKAALNSSTDWSSFIDGSYDDAQWCILALWKIADYKAARGQDNTPYMVSVCICGGGVWWSSAKSYKNAITNELFLLTSASGYLRTRDQNYLDNANKEWAWLINSGMRNSDGLYNDGLNSTDPAACTNNGQTTWTYNQGVVASGLAALSAANGDTSLLDQAEITLDATISRLTVNSILKESCDNVNAATCDHDQQIFKGIWTKHLQYYLDNANDVKITAKYSSFLGSQHSAVINNAKNSNNDISFLPTPDYKGSVWYAPSARGSIWSPESSASGLAACIADAKYGQC</sequence>
<name>A0A0C3F294_PILCF</name>
<evidence type="ECO:0000256" key="1">
    <source>
        <dbReference type="SAM" id="SignalP"/>
    </source>
</evidence>
<dbReference type="InterPro" id="IPR053169">
    <property type="entry name" value="MUG_Protein"/>
</dbReference>
<proteinExistence type="predicted"/>
<keyword evidence="1" id="KW-0732">Signal</keyword>
<reference evidence="2 3" key="1">
    <citation type="submission" date="2014-04" db="EMBL/GenBank/DDBJ databases">
        <authorList>
            <consortium name="DOE Joint Genome Institute"/>
            <person name="Kuo A."/>
            <person name="Tarkka M."/>
            <person name="Buscot F."/>
            <person name="Kohler A."/>
            <person name="Nagy L.G."/>
            <person name="Floudas D."/>
            <person name="Copeland A."/>
            <person name="Barry K.W."/>
            <person name="Cichocki N."/>
            <person name="Veneault-Fourrey C."/>
            <person name="LaButti K."/>
            <person name="Lindquist E.A."/>
            <person name="Lipzen A."/>
            <person name="Lundell T."/>
            <person name="Morin E."/>
            <person name="Murat C."/>
            <person name="Sun H."/>
            <person name="Tunlid A."/>
            <person name="Henrissat B."/>
            <person name="Grigoriev I.V."/>
            <person name="Hibbett D.S."/>
            <person name="Martin F."/>
            <person name="Nordberg H.P."/>
            <person name="Cantor M.N."/>
            <person name="Hua S.X."/>
        </authorList>
    </citation>
    <scope>NUCLEOTIDE SEQUENCE [LARGE SCALE GENOMIC DNA]</scope>
    <source>
        <strain evidence="2 3">F 1598</strain>
    </source>
</reference>
<dbReference type="OrthoDB" id="9984024at2759"/>
<dbReference type="SUPFAM" id="SSF48208">
    <property type="entry name" value="Six-hairpin glycosidases"/>
    <property type="match status" value="1"/>
</dbReference>
<dbReference type="Proteomes" id="UP000054166">
    <property type="component" value="Unassembled WGS sequence"/>
</dbReference>
<dbReference type="GO" id="GO:0016787">
    <property type="term" value="F:hydrolase activity"/>
    <property type="evidence" value="ECO:0007669"/>
    <property type="project" value="UniProtKB-KW"/>
</dbReference>
<dbReference type="PANTHER" id="PTHR47791">
    <property type="entry name" value="MEIOTICALLY UP-REGULATED GENE 191 PROTEIN"/>
    <property type="match status" value="1"/>
</dbReference>
<dbReference type="STRING" id="765440.A0A0C3F294"/>
<dbReference type="EMBL" id="KN833013">
    <property type="protein sequence ID" value="KIM78915.1"/>
    <property type="molecule type" value="Genomic_DNA"/>
</dbReference>
<dbReference type="InParanoid" id="A0A0C3F294"/>
<dbReference type="Gene3D" id="1.50.10.20">
    <property type="match status" value="1"/>
</dbReference>
<dbReference type="AlphaFoldDB" id="A0A0C3F294"/>
<dbReference type="HOGENOM" id="CLU_028686_0_0_1"/>
<keyword evidence="2" id="KW-0378">Hydrolase</keyword>
<accession>A0A0C3F294</accession>
<organism evidence="2 3">
    <name type="scientific">Piloderma croceum (strain F 1598)</name>
    <dbReference type="NCBI Taxonomy" id="765440"/>
    <lineage>
        <taxon>Eukaryota</taxon>
        <taxon>Fungi</taxon>
        <taxon>Dikarya</taxon>
        <taxon>Basidiomycota</taxon>
        <taxon>Agaricomycotina</taxon>
        <taxon>Agaricomycetes</taxon>
        <taxon>Agaricomycetidae</taxon>
        <taxon>Atheliales</taxon>
        <taxon>Atheliaceae</taxon>
        <taxon>Piloderma</taxon>
    </lineage>
</organism>